<gene>
    <name evidence="2" type="ORF">BJX66DRAFT_339163</name>
</gene>
<dbReference type="SMART" id="SM00028">
    <property type="entry name" value="TPR"/>
    <property type="match status" value="5"/>
</dbReference>
<dbReference type="InterPro" id="IPR011990">
    <property type="entry name" value="TPR-like_helical_dom_sf"/>
</dbReference>
<organism evidence="2 3">
    <name type="scientific">Aspergillus keveii</name>
    <dbReference type="NCBI Taxonomy" id="714993"/>
    <lineage>
        <taxon>Eukaryota</taxon>
        <taxon>Fungi</taxon>
        <taxon>Dikarya</taxon>
        <taxon>Ascomycota</taxon>
        <taxon>Pezizomycotina</taxon>
        <taxon>Eurotiomycetes</taxon>
        <taxon>Eurotiomycetidae</taxon>
        <taxon>Eurotiales</taxon>
        <taxon>Aspergillaceae</taxon>
        <taxon>Aspergillus</taxon>
        <taxon>Aspergillus subgen. Nidulantes</taxon>
    </lineage>
</organism>
<dbReference type="Gene3D" id="1.25.40.10">
    <property type="entry name" value="Tetratricopeptide repeat domain"/>
    <property type="match status" value="3"/>
</dbReference>
<dbReference type="Pfam" id="PF13374">
    <property type="entry name" value="TPR_10"/>
    <property type="match status" value="3"/>
</dbReference>
<keyword evidence="3" id="KW-1185">Reference proteome</keyword>
<dbReference type="SUPFAM" id="SSF53167">
    <property type="entry name" value="Purine and uridine phosphorylases"/>
    <property type="match status" value="1"/>
</dbReference>
<sequence length="1188" mass="132039">MPRVLSHNDFAIGWICALPLEMAAAKLMLDEIHDNLPQPSTDHNCYTLGRIHSHNIAIACLPSGVYGTISAATVMAQMLSTFRSIKFGLMVGIGGGVPTKTDVQLGDVVVGIPSASSGGVIQFDFGKTLHSGRFQRIGSLNKPPQVLLTAVSQLRSAQLIGEGESRLMGTISDALIGRCERSEDGDAQGRSDSLRRDEAIKEQFFRPTDDRLFDSSYAHQNPDADCSTCDLDMLVPRDARQSTAPCIHYGSIASGNQVMKDAQTRDSIAHELDILCFEMEAAGLLDQLPCLVIRGICDYCDSHKSKEWQGYAALMAAAYTKTLLRIAPVYRNERQPGSGHWMAPFSRNASFVGRENPIATLEDEVLGSGSMRKIAICGLGGIGKTQIALELAYRVRDRDPEMSVFWIQCTSYESVEQAYMNLAQLIGLAHVNTAAVKEQVKAYLSHESSGKWLLVYDNADDMEMWMKGTAAGPPLKRLLPQNEAGHIVFTSRNSKLAVKLVSSNVIRIPDMDEDTALRMLRKLLIRKDLLEDRVAVATLLEQLCYLPLAISQAAAYINENDITALEDYLCLLAAQEEDVVNVLTEDFENDGRYTDIQNPVATTWLVSFSQIQSSDPLAVEYLSFMACINPRNIPQSLLLSRVSNKKETEALGILKAYSFVSEEPKTKDLTLHRLVYLATRTWMKKDGTFRMWTHRTIERIDARCAVAGYEERDLWRRYLPHILSLIENKEVGSVRFEYSSLLQNVGYWLRSDGRYGQAKALCSQVLEDRQKYLGLVHGDTLVALHDLGSVLRELGDYSEARHILEQALDRQIEVLGGEHPDTLMTLRTLGVVLSHLGYCERARSVQHQALQGSIETLGPGDLHTLECATGLASALFGGGHYQLAHDMYRVAVDGYVKELGLLHERTLYAVVNCGMALWRLCKLDQAEQMFREVFEIANETYGPEHPLTMKSRENLAYIYVEQEKFGEADELLERALDASKRVLGAEHPDTLIIIDQRGIVLRKQGRHDEAKALHRQAIYASIKHLGGASPLTILFFGNLAVTHWEQGELQEAEELQLGVWESNKQQLGVDHPTTLRSMQNLAFTWESLGKRCEAIGLTTECLELRTKILGPEHDDTVDSRTILSRWQGIENGAVVAEPATALDCDGQVNFERDDDDNPVSIPVDSKANPAAAIGEISNTFRIQMPTEA</sequence>
<dbReference type="InterPro" id="IPR053137">
    <property type="entry name" value="NLR-like"/>
</dbReference>
<evidence type="ECO:0000313" key="2">
    <source>
        <dbReference type="EMBL" id="KAL2793104.1"/>
    </source>
</evidence>
<dbReference type="SUPFAM" id="SSF48452">
    <property type="entry name" value="TPR-like"/>
    <property type="match status" value="2"/>
</dbReference>
<dbReference type="EMBL" id="JBFTWV010000062">
    <property type="protein sequence ID" value="KAL2793104.1"/>
    <property type="molecule type" value="Genomic_DNA"/>
</dbReference>
<protein>
    <recommendedName>
        <fullName evidence="1">NB-ARC domain-containing protein</fullName>
    </recommendedName>
</protein>
<dbReference type="PANTHER" id="PTHR46082:SF11">
    <property type="entry name" value="AAA+ ATPASE DOMAIN-CONTAINING PROTEIN-RELATED"/>
    <property type="match status" value="1"/>
</dbReference>
<dbReference type="Proteomes" id="UP001610563">
    <property type="component" value="Unassembled WGS sequence"/>
</dbReference>
<dbReference type="SUPFAM" id="SSF52540">
    <property type="entry name" value="P-loop containing nucleoside triphosphate hydrolases"/>
    <property type="match status" value="1"/>
</dbReference>
<dbReference type="PANTHER" id="PTHR46082">
    <property type="entry name" value="ATP/GTP-BINDING PROTEIN-RELATED"/>
    <property type="match status" value="1"/>
</dbReference>
<name>A0ABR4G264_9EURO</name>
<dbReference type="Pfam" id="PF13424">
    <property type="entry name" value="TPR_12"/>
    <property type="match status" value="3"/>
</dbReference>
<dbReference type="InterPro" id="IPR035994">
    <property type="entry name" value="Nucleoside_phosphorylase_sf"/>
</dbReference>
<dbReference type="Gene3D" id="3.40.50.1580">
    <property type="entry name" value="Nucleoside phosphorylase domain"/>
    <property type="match status" value="1"/>
</dbReference>
<accession>A0ABR4G264</accession>
<reference evidence="2 3" key="1">
    <citation type="submission" date="2024-07" db="EMBL/GenBank/DDBJ databases">
        <title>Section-level genome sequencing and comparative genomics of Aspergillus sections Usti and Cavernicolus.</title>
        <authorList>
            <consortium name="Lawrence Berkeley National Laboratory"/>
            <person name="Nybo J.L."/>
            <person name="Vesth T.C."/>
            <person name="Theobald S."/>
            <person name="Frisvad J.C."/>
            <person name="Larsen T.O."/>
            <person name="Kjaerboelling I."/>
            <person name="Rothschild-Mancinelli K."/>
            <person name="Lyhne E.K."/>
            <person name="Kogle M.E."/>
            <person name="Barry K."/>
            <person name="Clum A."/>
            <person name="Na H."/>
            <person name="Ledsgaard L."/>
            <person name="Lin J."/>
            <person name="Lipzen A."/>
            <person name="Kuo A."/>
            <person name="Riley R."/>
            <person name="Mondo S."/>
            <person name="Labutti K."/>
            <person name="Haridas S."/>
            <person name="Pangalinan J."/>
            <person name="Salamov A.A."/>
            <person name="Simmons B.A."/>
            <person name="Magnuson J.K."/>
            <person name="Chen J."/>
            <person name="Drula E."/>
            <person name="Henrissat B."/>
            <person name="Wiebenga A."/>
            <person name="Lubbers R.J."/>
            <person name="Gomes A.C."/>
            <person name="Makela M.R."/>
            <person name="Stajich J."/>
            <person name="Grigoriev I.V."/>
            <person name="Mortensen U.H."/>
            <person name="De Vries R.P."/>
            <person name="Baker S.E."/>
            <person name="Andersen M.R."/>
        </authorList>
    </citation>
    <scope>NUCLEOTIDE SEQUENCE [LARGE SCALE GENOMIC DNA]</scope>
    <source>
        <strain evidence="2 3">CBS 209.92</strain>
    </source>
</reference>
<comment type="caution">
    <text evidence="2">The sequence shown here is derived from an EMBL/GenBank/DDBJ whole genome shotgun (WGS) entry which is preliminary data.</text>
</comment>
<evidence type="ECO:0000313" key="3">
    <source>
        <dbReference type="Proteomes" id="UP001610563"/>
    </source>
</evidence>
<dbReference type="Gene3D" id="3.40.50.300">
    <property type="entry name" value="P-loop containing nucleotide triphosphate hydrolases"/>
    <property type="match status" value="1"/>
</dbReference>
<evidence type="ECO:0000259" key="1">
    <source>
        <dbReference type="Pfam" id="PF00931"/>
    </source>
</evidence>
<feature type="domain" description="NB-ARC" evidence="1">
    <location>
        <begin position="358"/>
        <end position="527"/>
    </location>
</feature>
<proteinExistence type="predicted"/>
<dbReference type="InterPro" id="IPR002182">
    <property type="entry name" value="NB-ARC"/>
</dbReference>
<dbReference type="Pfam" id="PF00931">
    <property type="entry name" value="NB-ARC"/>
    <property type="match status" value="1"/>
</dbReference>
<dbReference type="InterPro" id="IPR027417">
    <property type="entry name" value="P-loop_NTPase"/>
</dbReference>
<dbReference type="InterPro" id="IPR019734">
    <property type="entry name" value="TPR_rpt"/>
</dbReference>